<sequence length="139" mass="14789">MDLQLIFFGVVIIVIIALMFRNGRKRQRDAAAMNTGLKPGAEIMTASGIFGRIVSFDEEENKVVIETHPGSHLTIHRQAIGRIVTPVAEDGTELNGEPVVLDDAAADPAFGERVEPSTTTDADETARRTGGSASKGAGE</sequence>
<dbReference type="PANTHER" id="PTHR33909">
    <property type="entry name" value="SEC TRANSLOCON ACCESSORY COMPLEX SUBUNIT YAJC"/>
    <property type="match status" value="1"/>
</dbReference>
<evidence type="ECO:0000256" key="10">
    <source>
        <dbReference type="SAM" id="MobiDB-lite"/>
    </source>
</evidence>
<dbReference type="Proteomes" id="UP000265742">
    <property type="component" value="Unassembled WGS sequence"/>
</dbReference>
<evidence type="ECO:0000256" key="7">
    <source>
        <dbReference type="ARBA" id="ARBA00022989"/>
    </source>
</evidence>
<dbReference type="AlphaFoldDB" id="A0A3A1TW77"/>
<organism evidence="12 13">
    <name type="scientific">Amnibacterium setariae</name>
    <dbReference type="NCBI Taxonomy" id="2306585"/>
    <lineage>
        <taxon>Bacteria</taxon>
        <taxon>Bacillati</taxon>
        <taxon>Actinomycetota</taxon>
        <taxon>Actinomycetes</taxon>
        <taxon>Micrococcales</taxon>
        <taxon>Microbacteriaceae</taxon>
        <taxon>Amnibacterium</taxon>
    </lineage>
</organism>
<keyword evidence="9 11" id="KW-0472">Membrane</keyword>
<comment type="similarity">
    <text evidence="2">Belongs to the YajC family.</text>
</comment>
<dbReference type="NCBIfam" id="TIGR00739">
    <property type="entry name" value="yajC"/>
    <property type="match status" value="1"/>
</dbReference>
<evidence type="ECO:0000256" key="3">
    <source>
        <dbReference type="ARBA" id="ARBA00022448"/>
    </source>
</evidence>
<dbReference type="Pfam" id="PF02699">
    <property type="entry name" value="YajC"/>
    <property type="match status" value="1"/>
</dbReference>
<keyword evidence="8" id="KW-0811">Translocation</keyword>
<comment type="subcellular location">
    <subcellularLocation>
        <location evidence="1">Cell membrane</location>
        <topology evidence="1">Single-pass membrane protein</topology>
    </subcellularLocation>
</comment>
<feature type="region of interest" description="Disordered" evidence="10">
    <location>
        <begin position="105"/>
        <end position="139"/>
    </location>
</feature>
<proteinExistence type="inferred from homology"/>
<keyword evidence="13" id="KW-1185">Reference proteome</keyword>
<reference evidence="13" key="1">
    <citation type="submission" date="2018-09" db="EMBL/GenBank/DDBJ databases">
        <authorList>
            <person name="Kim I."/>
        </authorList>
    </citation>
    <scope>NUCLEOTIDE SEQUENCE [LARGE SCALE GENOMIC DNA]</scope>
    <source>
        <strain evidence="13">DD4a</strain>
    </source>
</reference>
<dbReference type="GO" id="GO:0015031">
    <property type="term" value="P:protein transport"/>
    <property type="evidence" value="ECO:0007669"/>
    <property type="project" value="UniProtKB-KW"/>
</dbReference>
<keyword evidence="5 11" id="KW-0812">Transmembrane</keyword>
<evidence type="ECO:0000256" key="11">
    <source>
        <dbReference type="SAM" id="Phobius"/>
    </source>
</evidence>
<accession>A0A3A1TW77</accession>
<dbReference type="SMART" id="SM01323">
    <property type="entry name" value="YajC"/>
    <property type="match status" value="1"/>
</dbReference>
<evidence type="ECO:0000256" key="8">
    <source>
        <dbReference type="ARBA" id="ARBA00023010"/>
    </source>
</evidence>
<dbReference type="GO" id="GO:0005886">
    <property type="term" value="C:plasma membrane"/>
    <property type="evidence" value="ECO:0007669"/>
    <property type="project" value="UniProtKB-SubCell"/>
</dbReference>
<keyword evidence="7 11" id="KW-1133">Transmembrane helix</keyword>
<gene>
    <name evidence="12" type="primary">yajC</name>
    <name evidence="12" type="ORF">D1781_11165</name>
</gene>
<evidence type="ECO:0000313" key="13">
    <source>
        <dbReference type="Proteomes" id="UP000265742"/>
    </source>
</evidence>
<evidence type="ECO:0000256" key="4">
    <source>
        <dbReference type="ARBA" id="ARBA00022475"/>
    </source>
</evidence>
<dbReference type="EMBL" id="QXTG01000002">
    <property type="protein sequence ID" value="RIX28050.1"/>
    <property type="molecule type" value="Genomic_DNA"/>
</dbReference>
<protein>
    <submittedName>
        <fullName evidence="12">Preprotein translocase subunit YajC</fullName>
    </submittedName>
</protein>
<keyword evidence="3" id="KW-0813">Transport</keyword>
<evidence type="ECO:0000256" key="6">
    <source>
        <dbReference type="ARBA" id="ARBA00022927"/>
    </source>
</evidence>
<evidence type="ECO:0000256" key="5">
    <source>
        <dbReference type="ARBA" id="ARBA00022692"/>
    </source>
</evidence>
<name>A0A3A1TW77_9MICO</name>
<evidence type="ECO:0000256" key="9">
    <source>
        <dbReference type="ARBA" id="ARBA00023136"/>
    </source>
</evidence>
<evidence type="ECO:0000256" key="2">
    <source>
        <dbReference type="ARBA" id="ARBA00006742"/>
    </source>
</evidence>
<keyword evidence="4" id="KW-1003">Cell membrane</keyword>
<keyword evidence="6" id="KW-0653">Protein transport</keyword>
<comment type="caution">
    <text evidence="12">The sequence shown here is derived from an EMBL/GenBank/DDBJ whole genome shotgun (WGS) entry which is preliminary data.</text>
</comment>
<evidence type="ECO:0000256" key="1">
    <source>
        <dbReference type="ARBA" id="ARBA00004162"/>
    </source>
</evidence>
<dbReference type="InterPro" id="IPR003849">
    <property type="entry name" value="Preprotein_translocase_YajC"/>
</dbReference>
<dbReference type="PANTHER" id="PTHR33909:SF1">
    <property type="entry name" value="SEC TRANSLOCON ACCESSORY COMPLEX SUBUNIT YAJC"/>
    <property type="match status" value="1"/>
</dbReference>
<feature type="transmembrane region" description="Helical" evidence="11">
    <location>
        <begin position="6"/>
        <end position="23"/>
    </location>
</feature>
<dbReference type="OrthoDB" id="3267178at2"/>
<evidence type="ECO:0000313" key="12">
    <source>
        <dbReference type="EMBL" id="RIX28050.1"/>
    </source>
</evidence>
<dbReference type="RefSeq" id="WP_119482360.1">
    <property type="nucleotide sequence ID" value="NZ_QXTG01000002.1"/>
</dbReference>